<protein>
    <submittedName>
        <fullName evidence="8">Thiamine pyrophosphate-binding protein</fullName>
    </submittedName>
</protein>
<dbReference type="CDD" id="cd07035">
    <property type="entry name" value="TPP_PYR_POX_like"/>
    <property type="match status" value="1"/>
</dbReference>
<reference evidence="9" key="1">
    <citation type="journal article" date="2022" name="J Environ Chem Eng">
        <title>Biodegradation of petroleum oil using a constructed nonpathogenic and heavy metal-tolerant bacterial consortium isolated from marine sponges.</title>
        <authorList>
            <person name="Dechsakulwatana C."/>
            <person name="Rungsihiranrut A."/>
            <person name="Muangchinda C."/>
            <person name="Ningthoujam R."/>
            <person name="Klankeo P."/>
            <person name="Pinyakong O."/>
        </authorList>
    </citation>
    <scope>NUCLEOTIDE SEQUENCE [LARGE SCALE GENOMIC DNA]</scope>
    <source>
        <strain evidence="9">MO2-4</strain>
    </source>
</reference>
<evidence type="ECO:0000313" key="9">
    <source>
        <dbReference type="Proteomes" id="UP001185984"/>
    </source>
</evidence>
<dbReference type="InterPro" id="IPR029035">
    <property type="entry name" value="DHS-like_NAD/FAD-binding_dom"/>
</dbReference>
<dbReference type="InterPro" id="IPR011766">
    <property type="entry name" value="TPP_enzyme_TPP-bd"/>
</dbReference>
<dbReference type="PANTHER" id="PTHR18968">
    <property type="entry name" value="THIAMINE PYROPHOSPHATE ENZYMES"/>
    <property type="match status" value="1"/>
</dbReference>
<comment type="similarity">
    <text evidence="2 4">Belongs to the TPP enzyme family.</text>
</comment>
<feature type="domain" description="Thiamine pyrophosphate enzyme central" evidence="5">
    <location>
        <begin position="214"/>
        <end position="350"/>
    </location>
</feature>
<dbReference type="PANTHER" id="PTHR18968:SF13">
    <property type="entry name" value="ACETOLACTATE SYNTHASE CATALYTIC SUBUNIT, MITOCHONDRIAL"/>
    <property type="match status" value="1"/>
</dbReference>
<organism evidence="8 9">
    <name type="scientific">Sphingobium naphthae</name>
    <dbReference type="NCBI Taxonomy" id="1886786"/>
    <lineage>
        <taxon>Bacteria</taxon>
        <taxon>Pseudomonadati</taxon>
        <taxon>Pseudomonadota</taxon>
        <taxon>Alphaproteobacteria</taxon>
        <taxon>Sphingomonadales</taxon>
        <taxon>Sphingomonadaceae</taxon>
        <taxon>Sphingobium</taxon>
    </lineage>
</organism>
<dbReference type="InterPro" id="IPR012001">
    <property type="entry name" value="Thiamin_PyroP_enz_TPP-bd_dom"/>
</dbReference>
<dbReference type="InterPro" id="IPR000399">
    <property type="entry name" value="TPP-bd_CS"/>
</dbReference>
<evidence type="ECO:0000256" key="1">
    <source>
        <dbReference type="ARBA" id="ARBA00001964"/>
    </source>
</evidence>
<dbReference type="Proteomes" id="UP001185984">
    <property type="component" value="Unassembled WGS sequence"/>
</dbReference>
<dbReference type="Pfam" id="PF00205">
    <property type="entry name" value="TPP_enzyme_M"/>
    <property type="match status" value="1"/>
</dbReference>
<evidence type="ECO:0000256" key="2">
    <source>
        <dbReference type="ARBA" id="ARBA00007812"/>
    </source>
</evidence>
<evidence type="ECO:0000256" key="3">
    <source>
        <dbReference type="ARBA" id="ARBA00023052"/>
    </source>
</evidence>
<dbReference type="Gene3D" id="3.40.50.970">
    <property type="match status" value="2"/>
</dbReference>
<dbReference type="SUPFAM" id="SSF52467">
    <property type="entry name" value="DHS-like NAD/FAD-binding domain"/>
    <property type="match status" value="1"/>
</dbReference>
<feature type="domain" description="Thiamine pyrophosphate enzyme N-terminal TPP-binding" evidence="7">
    <location>
        <begin position="22"/>
        <end position="138"/>
    </location>
</feature>
<dbReference type="InterPro" id="IPR012000">
    <property type="entry name" value="Thiamin_PyroP_enz_cen_dom"/>
</dbReference>
<comment type="cofactor">
    <cofactor evidence="1">
        <name>thiamine diphosphate</name>
        <dbReference type="ChEBI" id="CHEBI:58937"/>
    </cofactor>
</comment>
<accession>A0ABU4A1I9</accession>
<evidence type="ECO:0000259" key="6">
    <source>
        <dbReference type="Pfam" id="PF02775"/>
    </source>
</evidence>
<keyword evidence="9" id="KW-1185">Reference proteome</keyword>
<dbReference type="RefSeq" id="WP_317517998.1">
    <property type="nucleotide sequence ID" value="NZ_JAPTHD010000013.1"/>
</dbReference>
<dbReference type="Pfam" id="PF02776">
    <property type="entry name" value="TPP_enzyme_N"/>
    <property type="match status" value="1"/>
</dbReference>
<feature type="domain" description="Thiamine pyrophosphate enzyme TPP-binding" evidence="6">
    <location>
        <begin position="419"/>
        <end position="563"/>
    </location>
</feature>
<evidence type="ECO:0000259" key="7">
    <source>
        <dbReference type="Pfam" id="PF02776"/>
    </source>
</evidence>
<keyword evidence="3 4" id="KW-0786">Thiamine pyrophosphate</keyword>
<dbReference type="InterPro" id="IPR045229">
    <property type="entry name" value="TPP_enz"/>
</dbReference>
<name>A0ABU4A1I9_9SPHN</name>
<comment type="caution">
    <text evidence="8">The sequence shown here is derived from an EMBL/GenBank/DDBJ whole genome shotgun (WGS) entry which is preliminary data.</text>
</comment>
<gene>
    <name evidence="8" type="ORF">O0R41_18445</name>
</gene>
<dbReference type="PROSITE" id="PS00187">
    <property type="entry name" value="TPP_ENZYMES"/>
    <property type="match status" value="1"/>
</dbReference>
<sequence length="580" mass="61088">MIPDDLPSDALAFPDGQSADLTGAEAVVRMLQAHGVRHIFGLCGDTSLPFYDALARLDHGIDHVLTRDERSAAYMADAYARVTGRVGVCEGPSGGGATYILPGVIEANESSVALLSITSDIPVTARGRYPLTELDQRALFAPLTKWNSVVDHVSQIPHIFRTAFRAATTGRPGAAHIGLPYDLQKQHLSAADIWADPRHTTFPAYRTGPDSELIAAAADVILAAKRPAFIGGGGVILSGACNVLAELAELLDAPVASTVSGHGAIADDHPLAVGVVGANGGTDETRAVIAAADCVIFVGCRAGSTTTEHGSVPSRTTPIVHIDIDPLVVSGNYRVEAGVVGDALLCLSALRIEIEKRLAGARRHNGAAERVASLRAQKRAAFDRLARSSERPIRPERVLAALQAALPSDAIIVADPGTPCPYFSGYFQFNGSGRRFVTNRAHGALGFALPASVGAQIGAPERKVVAVMGDGSFGFAVGELETIVRQGLPITMIVFSNASFGWIKASQKEGYGGRYFSVDFTRADHARIAEAYGVKAWTVDDPEALDSMMRKAIAHDGPTLIDVIAQPLEESAVPVSKWMG</sequence>
<dbReference type="Pfam" id="PF02775">
    <property type="entry name" value="TPP_enzyme_C"/>
    <property type="match status" value="1"/>
</dbReference>
<dbReference type="SUPFAM" id="SSF52518">
    <property type="entry name" value="Thiamin diphosphate-binding fold (THDP-binding)"/>
    <property type="match status" value="2"/>
</dbReference>
<proteinExistence type="inferred from homology"/>
<dbReference type="Gene3D" id="3.40.50.1220">
    <property type="entry name" value="TPP-binding domain"/>
    <property type="match status" value="1"/>
</dbReference>
<dbReference type="CDD" id="cd00568">
    <property type="entry name" value="TPP_enzymes"/>
    <property type="match status" value="1"/>
</dbReference>
<dbReference type="EMBL" id="JAPTHD010000013">
    <property type="protein sequence ID" value="MDV5825589.1"/>
    <property type="molecule type" value="Genomic_DNA"/>
</dbReference>
<evidence type="ECO:0000259" key="5">
    <source>
        <dbReference type="Pfam" id="PF00205"/>
    </source>
</evidence>
<evidence type="ECO:0000313" key="8">
    <source>
        <dbReference type="EMBL" id="MDV5825589.1"/>
    </source>
</evidence>
<dbReference type="InterPro" id="IPR029061">
    <property type="entry name" value="THDP-binding"/>
</dbReference>
<evidence type="ECO:0000256" key="4">
    <source>
        <dbReference type="RuleBase" id="RU362132"/>
    </source>
</evidence>